<evidence type="ECO:0000256" key="5">
    <source>
        <dbReference type="HAMAP-Rule" id="MF_00374"/>
    </source>
</evidence>
<dbReference type="NCBIfam" id="TIGR00012">
    <property type="entry name" value="L29"/>
    <property type="match status" value="1"/>
</dbReference>
<keyword evidence="2 5" id="KW-0689">Ribosomal protein</keyword>
<dbReference type="FunFam" id="1.10.287.310:FF:000001">
    <property type="entry name" value="50S ribosomal protein L29"/>
    <property type="match status" value="1"/>
</dbReference>
<dbReference type="InterPro" id="IPR001854">
    <property type="entry name" value="Ribosomal_uL29"/>
</dbReference>
<dbReference type="CDD" id="cd00427">
    <property type="entry name" value="Ribosomal_L29_HIP"/>
    <property type="match status" value="1"/>
</dbReference>
<dbReference type="Proteomes" id="UP000254817">
    <property type="component" value="Unassembled WGS sequence"/>
</dbReference>
<evidence type="ECO:0000313" key="7">
    <source>
        <dbReference type="Proteomes" id="UP000254817"/>
    </source>
</evidence>
<keyword evidence="3 5" id="KW-0687">Ribonucleoprotein</keyword>
<dbReference type="GO" id="GO:0003735">
    <property type="term" value="F:structural constituent of ribosome"/>
    <property type="evidence" value="ECO:0007669"/>
    <property type="project" value="InterPro"/>
</dbReference>
<dbReference type="GO" id="GO:0006412">
    <property type="term" value="P:translation"/>
    <property type="evidence" value="ECO:0007669"/>
    <property type="project" value="UniProtKB-UniRule"/>
</dbReference>
<dbReference type="AlphaFoldDB" id="A0A376MJJ7"/>
<name>A0A376MJJ7_ECOLX</name>
<dbReference type="Gene3D" id="1.10.287.310">
    <property type="match status" value="1"/>
</dbReference>
<evidence type="ECO:0000313" key="6">
    <source>
        <dbReference type="EMBL" id="STG50622.1"/>
    </source>
</evidence>
<dbReference type="InterPro" id="IPR050063">
    <property type="entry name" value="Ribosomal_protein_uL29"/>
</dbReference>
<dbReference type="HAMAP" id="MF_00374">
    <property type="entry name" value="Ribosomal_uL29"/>
    <property type="match status" value="1"/>
</dbReference>
<protein>
    <recommendedName>
        <fullName evidence="4 5">Large ribosomal subunit protein uL29</fullName>
    </recommendedName>
</protein>
<sequence>MKAKELREKSVEELNTELLNLLREQFNLRMQAASGQLQQSHLLKQVRRDVARVKTLLKTRSGVRNDR</sequence>
<dbReference type="PANTHER" id="PTHR10916:SF0">
    <property type="entry name" value="LARGE RIBOSOMAL SUBUNIT PROTEIN UL29C"/>
    <property type="match status" value="1"/>
</dbReference>
<dbReference type="Pfam" id="PF00831">
    <property type="entry name" value="Ribosomal_L29"/>
    <property type="match status" value="1"/>
</dbReference>
<accession>A0A376MJJ7</accession>
<evidence type="ECO:0000256" key="3">
    <source>
        <dbReference type="ARBA" id="ARBA00023274"/>
    </source>
</evidence>
<evidence type="ECO:0000256" key="4">
    <source>
        <dbReference type="ARBA" id="ARBA00035204"/>
    </source>
</evidence>
<proteinExistence type="inferred from homology"/>
<comment type="similarity">
    <text evidence="1 5">Belongs to the universal ribosomal protein uL29 family.</text>
</comment>
<evidence type="ECO:0000256" key="1">
    <source>
        <dbReference type="ARBA" id="ARBA00009254"/>
    </source>
</evidence>
<dbReference type="InterPro" id="IPR036049">
    <property type="entry name" value="Ribosomal_uL29_sf"/>
</dbReference>
<organism evidence="6 7">
    <name type="scientific">Escherichia coli</name>
    <dbReference type="NCBI Taxonomy" id="562"/>
    <lineage>
        <taxon>Bacteria</taxon>
        <taxon>Pseudomonadati</taxon>
        <taxon>Pseudomonadota</taxon>
        <taxon>Gammaproteobacteria</taxon>
        <taxon>Enterobacterales</taxon>
        <taxon>Enterobacteriaceae</taxon>
        <taxon>Escherichia</taxon>
    </lineage>
</organism>
<evidence type="ECO:0000256" key="2">
    <source>
        <dbReference type="ARBA" id="ARBA00022980"/>
    </source>
</evidence>
<reference evidence="6 7" key="1">
    <citation type="submission" date="2018-06" db="EMBL/GenBank/DDBJ databases">
        <authorList>
            <consortium name="Pathogen Informatics"/>
            <person name="Doyle S."/>
        </authorList>
    </citation>
    <scope>NUCLEOTIDE SEQUENCE [LARGE SCALE GENOMIC DNA]</scope>
    <source>
        <strain evidence="6 7">NCTC11112</strain>
    </source>
</reference>
<dbReference type="InterPro" id="IPR018254">
    <property type="entry name" value="Ribosomal_uL29_CS"/>
</dbReference>
<dbReference type="PROSITE" id="PS00579">
    <property type="entry name" value="RIBOSOMAL_L29"/>
    <property type="match status" value="1"/>
</dbReference>
<dbReference type="PANTHER" id="PTHR10916">
    <property type="entry name" value="60S RIBOSOMAL PROTEIN L35/50S RIBOSOMAL PROTEIN L29"/>
    <property type="match status" value="1"/>
</dbReference>
<dbReference type="SUPFAM" id="SSF46561">
    <property type="entry name" value="Ribosomal protein L29 (L29p)"/>
    <property type="match status" value="1"/>
</dbReference>
<dbReference type="GO" id="GO:0022625">
    <property type="term" value="C:cytosolic large ribosomal subunit"/>
    <property type="evidence" value="ECO:0007669"/>
    <property type="project" value="TreeGrafter"/>
</dbReference>
<gene>
    <name evidence="5 6" type="primary">rpmC</name>
    <name evidence="6" type="ORF">NCTC11112_01046</name>
</gene>
<dbReference type="EMBL" id="UGAW01000001">
    <property type="protein sequence ID" value="STG50622.1"/>
    <property type="molecule type" value="Genomic_DNA"/>
</dbReference>